<sequence length="129" mass="15075">MDWSWNYNALRANSKEIKWSDCREIVEVPGGEEWKIRRLEESSPEYCWKYCGTSPLAQYHFEMALKQPRFLEKARRNLSEHMAAEYCRADAPSFSEDHSLTTNLTISLGEQLETSMHCYAFDAHSTSNK</sequence>
<dbReference type="OrthoDB" id="9989103at2759"/>
<evidence type="ECO:0000313" key="1">
    <source>
        <dbReference type="EMBL" id="PIO66311.1"/>
    </source>
</evidence>
<proteinExistence type="predicted"/>
<evidence type="ECO:0000313" key="2">
    <source>
        <dbReference type="Proteomes" id="UP000230423"/>
    </source>
</evidence>
<keyword evidence="2" id="KW-1185">Reference proteome</keyword>
<gene>
    <name evidence="1" type="ORF">TELCIR_11981</name>
</gene>
<dbReference type="AlphaFoldDB" id="A0A2G9U7T2"/>
<protein>
    <submittedName>
        <fullName evidence="1">Uncharacterized protein</fullName>
    </submittedName>
</protein>
<organism evidence="1 2">
    <name type="scientific">Teladorsagia circumcincta</name>
    <name type="common">Brown stomach worm</name>
    <name type="synonym">Ostertagia circumcincta</name>
    <dbReference type="NCBI Taxonomy" id="45464"/>
    <lineage>
        <taxon>Eukaryota</taxon>
        <taxon>Metazoa</taxon>
        <taxon>Ecdysozoa</taxon>
        <taxon>Nematoda</taxon>
        <taxon>Chromadorea</taxon>
        <taxon>Rhabditida</taxon>
        <taxon>Rhabditina</taxon>
        <taxon>Rhabditomorpha</taxon>
        <taxon>Strongyloidea</taxon>
        <taxon>Trichostrongylidae</taxon>
        <taxon>Teladorsagia</taxon>
    </lineage>
</organism>
<reference evidence="1 2" key="1">
    <citation type="submission" date="2015-09" db="EMBL/GenBank/DDBJ databases">
        <title>Draft genome of the parasitic nematode Teladorsagia circumcincta isolate WARC Sus (inbred).</title>
        <authorList>
            <person name="Mitreva M."/>
        </authorList>
    </citation>
    <scope>NUCLEOTIDE SEQUENCE [LARGE SCALE GENOMIC DNA]</scope>
    <source>
        <strain evidence="1 2">S</strain>
    </source>
</reference>
<name>A0A2G9U7T2_TELCI</name>
<accession>A0A2G9U7T2</accession>
<dbReference type="Proteomes" id="UP000230423">
    <property type="component" value="Unassembled WGS sequence"/>
</dbReference>
<dbReference type="EMBL" id="KZ348357">
    <property type="protein sequence ID" value="PIO66311.1"/>
    <property type="molecule type" value="Genomic_DNA"/>
</dbReference>